<comment type="similarity">
    <text evidence="1">Belongs to the small GTPase superfamily. Rab family.</text>
</comment>
<dbReference type="Gene3D" id="3.40.50.300">
    <property type="entry name" value="P-loop containing nucleotide triphosphate hydrolases"/>
    <property type="match status" value="1"/>
</dbReference>
<dbReference type="FunFam" id="3.40.50.300:FF:001204">
    <property type="entry name" value="Small GTP-binding protein, putative"/>
    <property type="match status" value="1"/>
</dbReference>
<evidence type="ECO:0000256" key="2">
    <source>
        <dbReference type="ARBA" id="ARBA00022741"/>
    </source>
</evidence>
<evidence type="ECO:0000256" key="1">
    <source>
        <dbReference type="ARBA" id="ARBA00006270"/>
    </source>
</evidence>
<accession>A0A078AJE3</accession>
<sequence length="232" mass="26421">MTSFHKGFLKVIIIGDSGVGKTSLLEAFNYKKISKSAKPTIGAEFTKRKVKLQDGRDVNLQIWDTAGQERFQSLCTSFYRGTDCCILVYDITSSESYENLDCWRQLFQSTTGDEQTQEIPIILVGNKCDRDRNVDPDRVQIDWVQKKKCIHHIETSALNLLRVEELFQLTAQYGYQFFEQSRLGAIGSGHSMINMQQMRKSQRTQLLNTPNTSRVSLGSKKQNVNSKDQCGC</sequence>
<dbReference type="SUPFAM" id="SSF52540">
    <property type="entry name" value="P-loop containing nucleoside triphosphate hydrolases"/>
    <property type="match status" value="1"/>
</dbReference>
<keyword evidence="6" id="KW-1185">Reference proteome</keyword>
<dbReference type="NCBIfam" id="TIGR00231">
    <property type="entry name" value="small_GTP"/>
    <property type="match status" value="1"/>
</dbReference>
<evidence type="ECO:0000313" key="5">
    <source>
        <dbReference type="EMBL" id="CDW80893.1"/>
    </source>
</evidence>
<dbReference type="PANTHER" id="PTHR47981:SF20">
    <property type="entry name" value="RAS-RELATED PROTEIN RAB-7A"/>
    <property type="match status" value="1"/>
</dbReference>
<dbReference type="Pfam" id="PF00071">
    <property type="entry name" value="Ras"/>
    <property type="match status" value="1"/>
</dbReference>
<proteinExistence type="inferred from homology"/>
<evidence type="ECO:0000313" key="6">
    <source>
        <dbReference type="Proteomes" id="UP000039865"/>
    </source>
</evidence>
<dbReference type="OrthoDB" id="1436450at2759"/>
<dbReference type="SMART" id="SM00176">
    <property type="entry name" value="RAN"/>
    <property type="match status" value="1"/>
</dbReference>
<dbReference type="SMART" id="SM00175">
    <property type="entry name" value="RAB"/>
    <property type="match status" value="1"/>
</dbReference>
<keyword evidence="2" id="KW-0547">Nucleotide-binding</keyword>
<name>A0A078AJE3_STYLE</name>
<dbReference type="GO" id="GO:0005525">
    <property type="term" value="F:GTP binding"/>
    <property type="evidence" value="ECO:0007669"/>
    <property type="project" value="UniProtKB-KW"/>
</dbReference>
<organism evidence="5 6">
    <name type="scientific">Stylonychia lemnae</name>
    <name type="common">Ciliate</name>
    <dbReference type="NCBI Taxonomy" id="5949"/>
    <lineage>
        <taxon>Eukaryota</taxon>
        <taxon>Sar</taxon>
        <taxon>Alveolata</taxon>
        <taxon>Ciliophora</taxon>
        <taxon>Intramacronucleata</taxon>
        <taxon>Spirotrichea</taxon>
        <taxon>Stichotrichia</taxon>
        <taxon>Sporadotrichida</taxon>
        <taxon>Oxytrichidae</taxon>
        <taxon>Stylonychinae</taxon>
        <taxon>Stylonychia</taxon>
    </lineage>
</organism>
<dbReference type="InterPro" id="IPR027417">
    <property type="entry name" value="P-loop_NTPase"/>
</dbReference>
<dbReference type="Proteomes" id="UP000039865">
    <property type="component" value="Unassembled WGS sequence"/>
</dbReference>
<dbReference type="AlphaFoldDB" id="A0A078AJE3"/>
<dbReference type="EMBL" id="CCKQ01009410">
    <property type="protein sequence ID" value="CDW80893.1"/>
    <property type="molecule type" value="Genomic_DNA"/>
</dbReference>
<dbReference type="SMART" id="SM00173">
    <property type="entry name" value="RAS"/>
    <property type="match status" value="1"/>
</dbReference>
<dbReference type="InterPro" id="IPR005225">
    <property type="entry name" value="Small_GTP-bd"/>
</dbReference>
<dbReference type="PANTHER" id="PTHR47981">
    <property type="entry name" value="RAB FAMILY"/>
    <property type="match status" value="1"/>
</dbReference>
<feature type="region of interest" description="Disordered" evidence="4">
    <location>
        <begin position="210"/>
        <end position="232"/>
    </location>
</feature>
<dbReference type="GO" id="GO:0003924">
    <property type="term" value="F:GTPase activity"/>
    <property type="evidence" value="ECO:0007669"/>
    <property type="project" value="InterPro"/>
</dbReference>
<reference evidence="5 6" key="1">
    <citation type="submission" date="2014-06" db="EMBL/GenBank/DDBJ databases">
        <authorList>
            <person name="Swart Estienne"/>
        </authorList>
    </citation>
    <scope>NUCLEOTIDE SEQUENCE [LARGE SCALE GENOMIC DNA]</scope>
    <source>
        <strain evidence="5 6">130c</strain>
    </source>
</reference>
<dbReference type="OMA" id="REDSNYY"/>
<dbReference type="InParanoid" id="A0A078AJE3"/>
<evidence type="ECO:0000256" key="4">
    <source>
        <dbReference type="SAM" id="MobiDB-lite"/>
    </source>
</evidence>
<dbReference type="PROSITE" id="PS51421">
    <property type="entry name" value="RAS"/>
    <property type="match status" value="1"/>
</dbReference>
<keyword evidence="3" id="KW-0342">GTP-binding</keyword>
<dbReference type="InterPro" id="IPR001806">
    <property type="entry name" value="Small_GTPase"/>
</dbReference>
<dbReference type="SMART" id="SM00174">
    <property type="entry name" value="RHO"/>
    <property type="match status" value="1"/>
</dbReference>
<dbReference type="PROSITE" id="PS51419">
    <property type="entry name" value="RAB"/>
    <property type="match status" value="1"/>
</dbReference>
<dbReference type="PRINTS" id="PR00449">
    <property type="entry name" value="RASTRNSFRMNG"/>
</dbReference>
<gene>
    <name evidence="5" type="primary">Contig6081.g6508</name>
    <name evidence="5" type="ORF">STYLEM_9899</name>
</gene>
<protein>
    <submittedName>
        <fullName evidence="5">Ras-related protein rab-7a-like</fullName>
    </submittedName>
</protein>
<evidence type="ECO:0000256" key="3">
    <source>
        <dbReference type="ARBA" id="ARBA00023134"/>
    </source>
</evidence>
<dbReference type="PROSITE" id="PS51417">
    <property type="entry name" value="ARF"/>
    <property type="match status" value="1"/>
</dbReference>